<dbReference type="InterPro" id="IPR043651">
    <property type="entry name" value="KNL1_MELT_rpt"/>
</dbReference>
<evidence type="ECO:0000256" key="5">
    <source>
        <dbReference type="ARBA" id="ARBA00023157"/>
    </source>
</evidence>
<dbReference type="AlphaFoldDB" id="A0A5J5CRE1"/>
<protein>
    <recommendedName>
        <fullName evidence="12">G-protein coupled receptors family 2 profile 2 domain-containing protein</fullName>
    </recommendedName>
</protein>
<reference evidence="10 11" key="1">
    <citation type="submission" date="2019-08" db="EMBL/GenBank/DDBJ databases">
        <title>A chromosome-level genome assembly, high-density linkage maps, and genome scans reveal the genomic architecture of hybrid incompatibilities underlying speciation via character displacement in darters (Percidae: Etheostominae).</title>
        <authorList>
            <person name="Moran R.L."/>
            <person name="Catchen J.M."/>
            <person name="Fuller R.C."/>
        </authorList>
    </citation>
    <scope>NUCLEOTIDE SEQUENCE [LARGE SCALE GENOMIC DNA]</scope>
    <source>
        <strain evidence="10">EspeVRDwgs_2016</strain>
        <tissue evidence="10">Muscle</tissue>
    </source>
</reference>
<proteinExistence type="predicted"/>
<dbReference type="GO" id="GO:0051301">
    <property type="term" value="P:cell division"/>
    <property type="evidence" value="ECO:0007669"/>
    <property type="project" value="InterPro"/>
</dbReference>
<evidence type="ECO:0000256" key="2">
    <source>
        <dbReference type="ARBA" id="ARBA00022692"/>
    </source>
</evidence>
<dbReference type="InterPro" id="IPR000832">
    <property type="entry name" value="GPCR_2_secretin-like"/>
</dbReference>
<feature type="region of interest" description="Disordered" evidence="6">
    <location>
        <begin position="729"/>
        <end position="762"/>
    </location>
</feature>
<feature type="domain" description="G-protein coupled receptors family 2 profile 2" evidence="9">
    <location>
        <begin position="217"/>
        <end position="468"/>
    </location>
</feature>
<dbReference type="PROSITE" id="PS50221">
    <property type="entry name" value="GAIN_B"/>
    <property type="match status" value="1"/>
</dbReference>
<keyword evidence="3 7" id="KW-1133">Transmembrane helix</keyword>
<dbReference type="GO" id="GO:0007166">
    <property type="term" value="P:cell surface receptor signaling pathway"/>
    <property type="evidence" value="ECO:0007669"/>
    <property type="project" value="InterPro"/>
</dbReference>
<comment type="subcellular location">
    <subcellularLocation>
        <location evidence="1">Membrane</location>
        <topology evidence="1">Multi-pass membrane protein</topology>
    </subcellularLocation>
</comment>
<evidence type="ECO:0000256" key="7">
    <source>
        <dbReference type="SAM" id="Phobius"/>
    </source>
</evidence>
<sequence>MNVTIQTEDGGNFNAAEAAGIMNKMADLAKAMNESSAALTVAEGVTGILVKTEEAEPADIREVSIAYSSPNDNMNIIGDKDTLATFSRSVTVSKEALTKCSLENGTAFSAVLRFLNLTSDEKNSTVLGNEVIAVEMGTTITNLTDKMKINFLNMKYKGIPSCHSWNGEGSRPNWTDDGCQTKFDERNIFCECSHLTFFAILMTPLNETISSSDLNNLTIITQVGCGLSIFFLSIVLFMHFLLRKTKASNTTTILIHLVSAMSLLNFAFLINSYVANLKSSVICKIMAALMHYFMLATFTWFAVQAFHLCLQLYAGGQIVIRHYILKVSIVSWVLPSVVGIVLLILGKYGEQLIHTNDSDQTVAMCWITDNLVHYVVNIGYYVSVFIFTFTTFILILSRLFFLKKANTNQKSTNGKSIVIILGLCCMLGITWGFAFFAYGALRIPSYYIFTVLNSFQGFFLFIYYYNTSSGDITGGASNHKNSNSVNTIKTSLDSFENPYTSPPKGLKSNEKLKMEPLDPAKNDEGSGFTRRRISSILKAPQRSSMKFSDPVQQENVVECAKPVEKRNSRRVSFAPANNVLLFSKDGKNASPAKNPLQELIMTTAAATNNRVQVALTEDGIQPITGMETLLNAPLHASQQGHKVNFDTVGGLGEKTVMFSTNDEFMDMTHSHTINIAGDAELLGDISLQNYDPLPSRREKTAMFSVNNGSMARNVSSSVPSLDTEFENFLDSHSKQSSPSPSLVVTRTKHAPVAPSEEANRSLAQIKTQRADVDKENQAPTSVSAVMEKSLNPSKKIGELSYRSALCPEDDISMDMTEPEADCMLGFTDDDDDPFQCLFPTQEMYSRFDNRVLQTAEKTKQQKSSKTLASFNPKDMTSLKNPAVHASHRRHKANCDTENDCKEKTIMFSAGDEFMNMTQSHTVNIASSLLPPPNQNLDIVHTLGKMDNASSLEERKHEAGGAPGLSANAMDLGFEDFLSSLSKPGASSGNPAIARAIPSAAASSKETVDINSSLFQLRSNVCKVSQSLITSRSVEKSFNGSTISPENDVSTYMTKVQTDRIIGPTASDDPFRCHFPTQEMYSRCEGLKKQEMTSGQKNSEALGSSNCAGMETALKPSLKTKVERNPVKFDTEDDCREKPERFSACMDGNVDCLPACGERTMRFNTTDAAMDVTQSHTVNIATGFELQSFQNVDRLAISGEKTFKFTANNTSMDKSQCLTVNIAGLGLPVRNKKMRHVVCLETGLHQHAVWIQALIRASQNQVGPVLILWSKG</sequence>
<comment type="caution">
    <text evidence="10">The sequence shown here is derived from an EMBL/GenBank/DDBJ whole genome shotgun (WGS) entry which is preliminary data.</text>
</comment>
<feature type="transmembrane region" description="Helical" evidence="7">
    <location>
        <begin position="323"/>
        <end position="345"/>
    </location>
</feature>
<name>A0A5J5CRE1_9PERO</name>
<dbReference type="InterPro" id="IPR017981">
    <property type="entry name" value="GPCR_2-like_7TM"/>
</dbReference>
<dbReference type="Pfam" id="PF01825">
    <property type="entry name" value="GPS"/>
    <property type="match status" value="1"/>
</dbReference>
<dbReference type="Proteomes" id="UP000327493">
    <property type="component" value="Chromosome 18"/>
</dbReference>
<evidence type="ECO:0000313" key="10">
    <source>
        <dbReference type="EMBL" id="KAA8583000.1"/>
    </source>
</evidence>
<dbReference type="CDD" id="cd21853">
    <property type="entry name" value="KNL1_NTD"/>
    <property type="match status" value="1"/>
</dbReference>
<dbReference type="InterPro" id="IPR046338">
    <property type="entry name" value="GAIN_dom_sf"/>
</dbReference>
<dbReference type="PRINTS" id="PR00249">
    <property type="entry name" value="GPCRSECRETIN"/>
</dbReference>
<feature type="transmembrane region" description="Helical" evidence="7">
    <location>
        <begin position="253"/>
        <end position="273"/>
    </location>
</feature>
<dbReference type="PROSITE" id="PS50261">
    <property type="entry name" value="G_PROTEIN_RECEP_F2_4"/>
    <property type="match status" value="1"/>
</dbReference>
<keyword evidence="4 7" id="KW-0472">Membrane</keyword>
<feature type="transmembrane region" description="Helical" evidence="7">
    <location>
        <begin position="285"/>
        <end position="303"/>
    </location>
</feature>
<dbReference type="Gene3D" id="2.60.220.50">
    <property type="match status" value="1"/>
</dbReference>
<evidence type="ECO:0000256" key="1">
    <source>
        <dbReference type="ARBA" id="ARBA00004141"/>
    </source>
</evidence>
<feature type="transmembrane region" description="Helical" evidence="7">
    <location>
        <begin position="219"/>
        <end position="241"/>
    </location>
</feature>
<evidence type="ECO:0000256" key="4">
    <source>
        <dbReference type="ARBA" id="ARBA00023136"/>
    </source>
</evidence>
<feature type="compositionally biased region" description="Basic and acidic residues" evidence="6">
    <location>
        <begin position="507"/>
        <end position="524"/>
    </location>
</feature>
<dbReference type="PANTHER" id="PTHR12011:SF474">
    <property type="entry name" value="ADHESION G PROTEIN-COUPLED RECEPTOR G11-RELATED"/>
    <property type="match status" value="1"/>
</dbReference>
<dbReference type="GO" id="GO:0007189">
    <property type="term" value="P:adenylate cyclase-activating G protein-coupled receptor signaling pathway"/>
    <property type="evidence" value="ECO:0007669"/>
    <property type="project" value="TreeGrafter"/>
</dbReference>
<evidence type="ECO:0000259" key="9">
    <source>
        <dbReference type="PROSITE" id="PS50261"/>
    </source>
</evidence>
<dbReference type="InterPro" id="IPR057244">
    <property type="entry name" value="GAIN_B"/>
</dbReference>
<dbReference type="PANTHER" id="PTHR12011">
    <property type="entry name" value="ADHESION G-PROTEIN COUPLED RECEPTOR"/>
    <property type="match status" value="1"/>
</dbReference>
<dbReference type="Gene3D" id="1.20.1070.10">
    <property type="entry name" value="Rhodopsin 7-helix transmembrane proteins"/>
    <property type="match status" value="1"/>
</dbReference>
<accession>A0A5J5CRE1</accession>
<evidence type="ECO:0000256" key="3">
    <source>
        <dbReference type="ARBA" id="ARBA00022989"/>
    </source>
</evidence>
<feature type="region of interest" description="Disordered" evidence="6">
    <location>
        <begin position="859"/>
        <end position="890"/>
    </location>
</feature>
<dbReference type="Pfam" id="PF19221">
    <property type="entry name" value="MELT"/>
    <property type="match status" value="3"/>
</dbReference>
<dbReference type="GO" id="GO:0004930">
    <property type="term" value="F:G protein-coupled receptor activity"/>
    <property type="evidence" value="ECO:0007669"/>
    <property type="project" value="InterPro"/>
</dbReference>
<keyword evidence="2 7" id="KW-0812">Transmembrane</keyword>
<evidence type="ECO:0000313" key="11">
    <source>
        <dbReference type="Proteomes" id="UP000327493"/>
    </source>
</evidence>
<evidence type="ECO:0008006" key="12">
    <source>
        <dbReference type="Google" id="ProtNLM"/>
    </source>
</evidence>
<dbReference type="InterPro" id="IPR000203">
    <property type="entry name" value="GPS"/>
</dbReference>
<dbReference type="EMBL" id="VOFY01000018">
    <property type="protein sequence ID" value="KAA8583000.1"/>
    <property type="molecule type" value="Genomic_DNA"/>
</dbReference>
<evidence type="ECO:0000256" key="6">
    <source>
        <dbReference type="SAM" id="MobiDB-lite"/>
    </source>
</evidence>
<feature type="transmembrane region" description="Helical" evidence="7">
    <location>
        <begin position="378"/>
        <end position="396"/>
    </location>
</feature>
<dbReference type="Pfam" id="PF00002">
    <property type="entry name" value="7tm_2"/>
    <property type="match status" value="1"/>
</dbReference>
<feature type="region of interest" description="Disordered" evidence="6">
    <location>
        <begin position="496"/>
        <end position="527"/>
    </location>
</feature>
<feature type="transmembrane region" description="Helical" evidence="7">
    <location>
        <begin position="417"/>
        <end position="440"/>
    </location>
</feature>
<dbReference type="GO" id="GO:0005886">
    <property type="term" value="C:plasma membrane"/>
    <property type="evidence" value="ECO:0007669"/>
    <property type="project" value="TreeGrafter"/>
</dbReference>
<gene>
    <name evidence="10" type="ORF">FQN60_015546</name>
</gene>
<keyword evidence="5" id="KW-1015">Disulfide bond</keyword>
<feature type="domain" description="GAIN-B" evidence="8">
    <location>
        <begin position="61"/>
        <end position="208"/>
    </location>
</feature>
<organism evidence="10 11">
    <name type="scientific">Etheostoma spectabile</name>
    <name type="common">orangethroat darter</name>
    <dbReference type="NCBI Taxonomy" id="54343"/>
    <lineage>
        <taxon>Eukaryota</taxon>
        <taxon>Metazoa</taxon>
        <taxon>Chordata</taxon>
        <taxon>Craniata</taxon>
        <taxon>Vertebrata</taxon>
        <taxon>Euteleostomi</taxon>
        <taxon>Actinopterygii</taxon>
        <taxon>Neopterygii</taxon>
        <taxon>Teleostei</taxon>
        <taxon>Neoteleostei</taxon>
        <taxon>Acanthomorphata</taxon>
        <taxon>Eupercaria</taxon>
        <taxon>Perciformes</taxon>
        <taxon>Percoidei</taxon>
        <taxon>Percidae</taxon>
        <taxon>Etheostomatinae</taxon>
        <taxon>Etheostoma</taxon>
    </lineage>
</organism>
<evidence type="ECO:0000259" key="8">
    <source>
        <dbReference type="PROSITE" id="PS50221"/>
    </source>
</evidence>
<keyword evidence="11" id="KW-1185">Reference proteome</keyword>